<keyword evidence="1" id="KW-0812">Transmembrane</keyword>
<evidence type="ECO:0000313" key="4">
    <source>
        <dbReference type="Proteomes" id="UP000316778"/>
    </source>
</evidence>
<evidence type="ECO:0000256" key="1">
    <source>
        <dbReference type="SAM" id="Phobius"/>
    </source>
</evidence>
<comment type="caution">
    <text evidence="3">The sequence shown here is derived from an EMBL/GenBank/DDBJ whole genome shotgun (WGS) entry which is preliminary data.</text>
</comment>
<gene>
    <name evidence="3" type="ORF">LX66_2256</name>
</gene>
<dbReference type="InterPro" id="IPR025646">
    <property type="entry name" value="DUF4350"/>
</dbReference>
<dbReference type="Pfam" id="PF14258">
    <property type="entry name" value="DUF4350"/>
    <property type="match status" value="1"/>
</dbReference>
<dbReference type="EMBL" id="VLLG01000003">
    <property type="protein sequence ID" value="TWI88180.1"/>
    <property type="molecule type" value="Genomic_DNA"/>
</dbReference>
<organism evidence="3 4">
    <name type="scientific">Chitinophaga japonensis</name>
    <name type="common">Flexibacter japonensis</name>
    <dbReference type="NCBI Taxonomy" id="104662"/>
    <lineage>
        <taxon>Bacteria</taxon>
        <taxon>Pseudomonadati</taxon>
        <taxon>Bacteroidota</taxon>
        <taxon>Chitinophagia</taxon>
        <taxon>Chitinophagales</taxon>
        <taxon>Chitinophagaceae</taxon>
        <taxon>Chitinophaga</taxon>
    </lineage>
</organism>
<feature type="domain" description="DUF4350" evidence="2">
    <location>
        <begin position="45"/>
        <end position="234"/>
    </location>
</feature>
<feature type="transmembrane region" description="Helical" evidence="1">
    <location>
        <begin position="276"/>
        <end position="294"/>
    </location>
</feature>
<proteinExistence type="predicted"/>
<accession>A0A562T5B0</accession>
<keyword evidence="1" id="KW-1133">Transmembrane helix</keyword>
<name>A0A562T5B0_CHIJA</name>
<dbReference type="OrthoDB" id="1111222at2"/>
<dbReference type="RefSeq" id="WP_145713178.1">
    <property type="nucleotide sequence ID" value="NZ_BAAAFY010000001.1"/>
</dbReference>
<dbReference type="Proteomes" id="UP000316778">
    <property type="component" value="Unassembled WGS sequence"/>
</dbReference>
<evidence type="ECO:0000259" key="2">
    <source>
        <dbReference type="Pfam" id="PF14258"/>
    </source>
</evidence>
<sequence>MKSKIFIIITGLVVLCFVLLLVAGNQSRNSAEAKDLTRQSFSHKDKHPGGCYVAFTCLQHLYSGESLKVMTKPFTRSYEKNDYLKRGDGNLYILVADKLYATTQDIENMLRFAADGNQLFLAVNQPDSLLKERLGIAVDSAYTSLSIPSSVQHFVNPFLAPDTAFHREGIYGGRFFTRLDTLNTTILGTNGITGHHGPQPNFIRISYGKGDVFVSLNPSSFTNYFLMHGRNISTLEKQVAYTYNTPSGVYWDEYYKYLKGPQTDFSEWQVLMRYPALRWALWLFLALLLLYVLFESKRRQRIIPDRPVLANNSLEFVETLGQLYYQQGNNRNLAQKMILHWTEYVRTRFYLSTQHLNPAFADTLARKSGMPYAAVRNIVDSIHHIQLSEHVTDDFLQQFYKNIHQFYLNTK</sequence>
<keyword evidence="1" id="KW-0472">Membrane</keyword>
<reference evidence="3 4" key="1">
    <citation type="journal article" date="2013" name="Stand. Genomic Sci.">
        <title>Genomic Encyclopedia of Type Strains, Phase I: The one thousand microbial genomes (KMG-I) project.</title>
        <authorList>
            <person name="Kyrpides N.C."/>
            <person name="Woyke T."/>
            <person name="Eisen J.A."/>
            <person name="Garrity G."/>
            <person name="Lilburn T.G."/>
            <person name="Beck B.J."/>
            <person name="Whitman W.B."/>
            <person name="Hugenholtz P."/>
            <person name="Klenk H.P."/>
        </authorList>
    </citation>
    <scope>NUCLEOTIDE SEQUENCE [LARGE SCALE GENOMIC DNA]</scope>
    <source>
        <strain evidence="3 4">DSM 13484</strain>
    </source>
</reference>
<dbReference type="AlphaFoldDB" id="A0A562T5B0"/>
<keyword evidence="4" id="KW-1185">Reference proteome</keyword>
<protein>
    <submittedName>
        <fullName evidence="3">Uncharacterized protein DUF4350</fullName>
    </submittedName>
</protein>
<evidence type="ECO:0000313" key="3">
    <source>
        <dbReference type="EMBL" id="TWI88180.1"/>
    </source>
</evidence>